<feature type="transmembrane region" description="Helical" evidence="2">
    <location>
        <begin position="6"/>
        <end position="30"/>
    </location>
</feature>
<comment type="similarity">
    <text evidence="1">Belongs to the glycosyl hydrolase 25 family.</text>
</comment>
<reference evidence="3" key="1">
    <citation type="submission" date="2023-07" db="EMBL/GenBank/DDBJ databases">
        <authorList>
            <person name="Kim M.K."/>
        </authorList>
    </citation>
    <scope>NUCLEOTIDE SEQUENCE</scope>
    <source>
        <strain evidence="3">CA1-15</strain>
    </source>
</reference>
<organism evidence="3 4">
    <name type="scientific">Sphingomonas immobilis</name>
    <dbReference type="NCBI Taxonomy" id="3063997"/>
    <lineage>
        <taxon>Bacteria</taxon>
        <taxon>Pseudomonadati</taxon>
        <taxon>Pseudomonadota</taxon>
        <taxon>Alphaproteobacteria</taxon>
        <taxon>Sphingomonadales</taxon>
        <taxon>Sphingomonadaceae</taxon>
        <taxon>Sphingomonas</taxon>
    </lineage>
</organism>
<evidence type="ECO:0000256" key="1">
    <source>
        <dbReference type="ARBA" id="ARBA00010646"/>
    </source>
</evidence>
<dbReference type="PANTHER" id="PTHR34135:SF2">
    <property type="entry name" value="LYSOZYME"/>
    <property type="match status" value="1"/>
</dbReference>
<dbReference type="RefSeq" id="WP_304561404.1">
    <property type="nucleotide sequence ID" value="NZ_JAUQSZ010000007.1"/>
</dbReference>
<accession>A0ABT9A090</accession>
<dbReference type="Gene3D" id="3.20.20.80">
    <property type="entry name" value="Glycosidases"/>
    <property type="match status" value="1"/>
</dbReference>
<dbReference type="Pfam" id="PF01183">
    <property type="entry name" value="Glyco_hydro_25"/>
    <property type="match status" value="1"/>
</dbReference>
<dbReference type="Proteomes" id="UP001176468">
    <property type="component" value="Unassembled WGS sequence"/>
</dbReference>
<dbReference type="SUPFAM" id="SSF51445">
    <property type="entry name" value="(Trans)glycosidases"/>
    <property type="match status" value="1"/>
</dbReference>
<dbReference type="PANTHER" id="PTHR34135">
    <property type="entry name" value="LYSOZYME"/>
    <property type="match status" value="1"/>
</dbReference>
<dbReference type="EMBL" id="JAUQSZ010000007">
    <property type="protein sequence ID" value="MDO7842943.1"/>
    <property type="molecule type" value="Genomic_DNA"/>
</dbReference>
<evidence type="ECO:0000313" key="4">
    <source>
        <dbReference type="Proteomes" id="UP001176468"/>
    </source>
</evidence>
<protein>
    <submittedName>
        <fullName evidence="3">GH25 family lysozyme</fullName>
    </submittedName>
</protein>
<name>A0ABT9A090_9SPHN</name>
<keyword evidence="2" id="KW-1133">Transmembrane helix</keyword>
<keyword evidence="4" id="KW-1185">Reference proteome</keyword>
<proteinExistence type="inferred from homology"/>
<keyword evidence="2" id="KW-0812">Transmembrane</keyword>
<sequence>MRLNLVGRWIGIAGAGAVALVLIGVAAWTLALSWRPTDKYVFQGVDVSEEQGAVEWWTVKGGGANFAYLRATSGSAGRDQRFEKNWADVEKTGMRRGAIHRYSLCNLAVDQANNFNTTVPKDEGALPAAVELDFTGDCTARPEQAVVVDELRKFLTMVEAHTGKPVLLRITSRFDAQYKVTQGIVRPVWAIGNFFPPDYAARPWRMWQASDMRRIDGVDGPVHWDVVRP</sequence>
<evidence type="ECO:0000256" key="2">
    <source>
        <dbReference type="SAM" id="Phobius"/>
    </source>
</evidence>
<gene>
    <name evidence="3" type="ORF">Q5H94_11455</name>
</gene>
<dbReference type="PROSITE" id="PS51904">
    <property type="entry name" value="GLYCOSYL_HYDROL_F25_2"/>
    <property type="match status" value="1"/>
</dbReference>
<comment type="caution">
    <text evidence="3">The sequence shown here is derived from an EMBL/GenBank/DDBJ whole genome shotgun (WGS) entry which is preliminary data.</text>
</comment>
<keyword evidence="2" id="KW-0472">Membrane</keyword>
<dbReference type="InterPro" id="IPR002053">
    <property type="entry name" value="Glyco_hydro_25"/>
</dbReference>
<evidence type="ECO:0000313" key="3">
    <source>
        <dbReference type="EMBL" id="MDO7842943.1"/>
    </source>
</evidence>
<dbReference type="InterPro" id="IPR017853">
    <property type="entry name" value="GH"/>
</dbReference>